<evidence type="ECO:0000313" key="2">
    <source>
        <dbReference type="EMBL" id="MBC8584149.1"/>
    </source>
</evidence>
<keyword evidence="1" id="KW-0472">Membrane</keyword>
<accession>A0A926EPF8</accession>
<feature type="transmembrane region" description="Helical" evidence="1">
    <location>
        <begin position="34"/>
        <end position="62"/>
    </location>
</feature>
<keyword evidence="1" id="KW-0812">Transmembrane</keyword>
<protein>
    <recommendedName>
        <fullName evidence="4">TM2 domain-containing protein</fullName>
    </recommendedName>
</protein>
<comment type="caution">
    <text evidence="2">The sequence shown here is derived from an EMBL/GenBank/DDBJ whole genome shotgun (WGS) entry which is preliminary data.</text>
</comment>
<evidence type="ECO:0008006" key="4">
    <source>
        <dbReference type="Google" id="ProtNLM"/>
    </source>
</evidence>
<feature type="transmembrane region" description="Helical" evidence="1">
    <location>
        <begin position="136"/>
        <end position="157"/>
    </location>
</feature>
<name>A0A926EPF8_9FIRM</name>
<keyword evidence="3" id="KW-1185">Reference proteome</keyword>
<organism evidence="2 3">
    <name type="scientific">Youxingia wuxianensis</name>
    <dbReference type="NCBI Taxonomy" id="2763678"/>
    <lineage>
        <taxon>Bacteria</taxon>
        <taxon>Bacillati</taxon>
        <taxon>Bacillota</taxon>
        <taxon>Clostridia</taxon>
        <taxon>Eubacteriales</taxon>
        <taxon>Oscillospiraceae</taxon>
        <taxon>Youxingia</taxon>
    </lineage>
</organism>
<dbReference type="EMBL" id="JACRTD010000001">
    <property type="protein sequence ID" value="MBC8584149.1"/>
    <property type="molecule type" value="Genomic_DNA"/>
</dbReference>
<evidence type="ECO:0000313" key="3">
    <source>
        <dbReference type="Proteomes" id="UP000623678"/>
    </source>
</evidence>
<dbReference type="RefSeq" id="WP_262394001.1">
    <property type="nucleotide sequence ID" value="NZ_JACRTD010000001.1"/>
</dbReference>
<dbReference type="AlphaFoldDB" id="A0A926EPF8"/>
<keyword evidence="1" id="KW-1133">Transmembrane helix</keyword>
<feature type="transmembrane region" description="Helical" evidence="1">
    <location>
        <begin position="104"/>
        <end position="130"/>
    </location>
</feature>
<reference evidence="2" key="1">
    <citation type="submission" date="2020-08" db="EMBL/GenBank/DDBJ databases">
        <title>Genome public.</title>
        <authorList>
            <person name="Liu C."/>
            <person name="Sun Q."/>
        </authorList>
    </citation>
    <scope>NUCLEOTIDE SEQUENCE</scope>
    <source>
        <strain evidence="2">NSJ-64</strain>
    </source>
</reference>
<evidence type="ECO:0000256" key="1">
    <source>
        <dbReference type="SAM" id="Phobius"/>
    </source>
</evidence>
<gene>
    <name evidence="2" type="ORF">H8705_00940</name>
</gene>
<proteinExistence type="predicted"/>
<sequence length="179" mass="21121">MKKSSFWTFILAFMPGAAHMYLGMMKKGVLLMTAFFLLIAVGGMILPPGLFLLPVIWFYCFFDALNMRHVSDEERKVLDENFVVKLDTIVIKTDWKQFLTKRHLVLGIIFIFIGFYMIIERVLGAFLFQYDWVWEIFHRLPTLIISFAIIFFGIYLIRGKKQPVKTEEDFVEFKGEEHE</sequence>
<dbReference type="Proteomes" id="UP000623678">
    <property type="component" value="Unassembled WGS sequence"/>
</dbReference>